<comment type="subunit">
    <text evidence="17">Homotrimer.</text>
</comment>
<feature type="binding site" evidence="17">
    <location>
        <position position="389"/>
    </location>
    <ligand>
        <name>acetyl-CoA</name>
        <dbReference type="ChEBI" id="CHEBI:57288"/>
    </ligand>
</feature>
<feature type="region of interest" description="Linker" evidence="17">
    <location>
        <begin position="231"/>
        <end position="251"/>
    </location>
</feature>
<dbReference type="GO" id="GO:0000902">
    <property type="term" value="P:cell morphogenesis"/>
    <property type="evidence" value="ECO:0007669"/>
    <property type="project" value="UniProtKB-UniRule"/>
</dbReference>
<dbReference type="EMBL" id="WIND01000003">
    <property type="protein sequence ID" value="MSU89141.1"/>
    <property type="molecule type" value="Genomic_DNA"/>
</dbReference>
<name>A0A6L5YXU4_9RHOB</name>
<comment type="pathway">
    <text evidence="17">Bacterial outer membrane biogenesis; LPS lipid A biosynthesis.</text>
</comment>
<dbReference type="GO" id="GO:0071555">
    <property type="term" value="P:cell wall organization"/>
    <property type="evidence" value="ECO:0007669"/>
    <property type="project" value="UniProtKB-KW"/>
</dbReference>
<dbReference type="GO" id="GO:0008360">
    <property type="term" value="P:regulation of cell shape"/>
    <property type="evidence" value="ECO:0007669"/>
    <property type="project" value="UniProtKB-KW"/>
</dbReference>
<feature type="binding site" evidence="17">
    <location>
        <position position="317"/>
    </location>
    <ligand>
        <name>UDP-N-acetyl-alpha-D-glucosamine</name>
        <dbReference type="ChEBI" id="CHEBI:57705"/>
    </ligand>
</feature>
<dbReference type="Proteomes" id="UP000474957">
    <property type="component" value="Unassembled WGS sequence"/>
</dbReference>
<evidence type="ECO:0000256" key="1">
    <source>
        <dbReference type="ARBA" id="ARBA00007707"/>
    </source>
</evidence>
<feature type="binding site" evidence="17">
    <location>
        <begin position="8"/>
        <end position="11"/>
    </location>
    <ligand>
        <name>UDP-N-acetyl-alpha-D-glucosamine</name>
        <dbReference type="ChEBI" id="CHEBI:57705"/>
    </ligand>
</feature>
<dbReference type="Pfam" id="PF12804">
    <property type="entry name" value="NTP_transf_3"/>
    <property type="match status" value="1"/>
</dbReference>
<feature type="binding site" evidence="17">
    <location>
        <position position="228"/>
    </location>
    <ligand>
        <name>Mg(2+)</name>
        <dbReference type="ChEBI" id="CHEBI:18420"/>
    </ligand>
</feature>
<keyword evidence="10 17" id="KW-0573">Peptidoglycan synthesis</keyword>
<evidence type="ECO:0000256" key="15">
    <source>
        <dbReference type="ARBA" id="ARBA00048493"/>
    </source>
</evidence>
<keyword evidence="12 17" id="KW-0012">Acyltransferase</keyword>
<dbReference type="InterPro" id="IPR025877">
    <property type="entry name" value="MobA-like_NTP_Trfase"/>
</dbReference>
<dbReference type="Gene3D" id="3.90.550.10">
    <property type="entry name" value="Spore Coat Polysaccharide Biosynthesis Protein SpsA, Chain A"/>
    <property type="match status" value="1"/>
</dbReference>
<dbReference type="NCBIfam" id="NF010933">
    <property type="entry name" value="PRK14353.1"/>
    <property type="match status" value="1"/>
</dbReference>
<evidence type="ECO:0000256" key="6">
    <source>
        <dbReference type="ARBA" id="ARBA00022723"/>
    </source>
</evidence>
<dbReference type="PANTHER" id="PTHR43584:SF3">
    <property type="entry name" value="BIFUNCTIONAL PROTEIN GLMU"/>
    <property type="match status" value="1"/>
</dbReference>
<evidence type="ECO:0000256" key="10">
    <source>
        <dbReference type="ARBA" id="ARBA00022984"/>
    </source>
</evidence>
<feature type="domain" description="MobA-like NTP transferase" evidence="18">
    <location>
        <begin position="6"/>
        <end position="133"/>
    </location>
</feature>
<comment type="catalytic activity">
    <reaction evidence="14 17">
        <text>alpha-D-glucosamine 1-phosphate + acetyl-CoA = N-acetyl-alpha-D-glucosamine 1-phosphate + CoA + H(+)</text>
        <dbReference type="Rhea" id="RHEA:13725"/>
        <dbReference type="ChEBI" id="CHEBI:15378"/>
        <dbReference type="ChEBI" id="CHEBI:57287"/>
        <dbReference type="ChEBI" id="CHEBI:57288"/>
        <dbReference type="ChEBI" id="CHEBI:57776"/>
        <dbReference type="ChEBI" id="CHEBI:58516"/>
        <dbReference type="EC" id="2.3.1.157"/>
    </reaction>
</comment>
<reference evidence="19 20" key="1">
    <citation type="submission" date="2019-10" db="EMBL/GenBank/DDBJ databases">
        <title>Cognatihalovulum marinum gen. nov. sp. nov., a new member of the family Rhodobacteraceae isolated from deep seawater of the Northwest Indian Ocean.</title>
        <authorList>
            <person name="Ruan C."/>
            <person name="Wang J."/>
            <person name="Zheng X."/>
            <person name="Song L."/>
            <person name="Zhu Y."/>
            <person name="Huang Y."/>
            <person name="Lu Z."/>
            <person name="Du W."/>
            <person name="Huang L."/>
            <person name="Dai X."/>
        </authorList>
    </citation>
    <scope>NUCLEOTIDE SEQUENCE [LARGE SCALE GENOMIC DNA]</scope>
    <source>
        <strain evidence="19 20">2CG4</strain>
    </source>
</reference>
<evidence type="ECO:0000256" key="3">
    <source>
        <dbReference type="ARBA" id="ARBA00022490"/>
    </source>
</evidence>
<dbReference type="GO" id="GO:0009252">
    <property type="term" value="P:peptidoglycan biosynthetic process"/>
    <property type="evidence" value="ECO:0007669"/>
    <property type="project" value="UniProtKB-UniRule"/>
</dbReference>
<keyword evidence="6 17" id="KW-0479">Metal-binding</keyword>
<gene>
    <name evidence="17 19" type="primary">glmU</name>
    <name evidence="19" type="ORF">GE300_05830</name>
</gene>
<keyword evidence="20" id="KW-1185">Reference proteome</keyword>
<feature type="binding site" evidence="17">
    <location>
        <position position="228"/>
    </location>
    <ligand>
        <name>UDP-N-acetyl-alpha-D-glucosamine</name>
        <dbReference type="ChEBI" id="CHEBI:57705"/>
    </ligand>
</feature>
<feature type="region of interest" description="Pyrophosphorylase" evidence="17">
    <location>
        <begin position="1"/>
        <end position="230"/>
    </location>
</feature>
<evidence type="ECO:0000256" key="7">
    <source>
        <dbReference type="ARBA" id="ARBA00022737"/>
    </source>
</evidence>
<feature type="binding site" evidence="17">
    <location>
        <position position="361"/>
    </location>
    <ligand>
        <name>UDP-N-acetyl-alpha-D-glucosamine</name>
        <dbReference type="ChEBI" id="CHEBI:57705"/>
    </ligand>
</feature>
<keyword evidence="7 17" id="KW-0677">Repeat</keyword>
<dbReference type="GO" id="GO:0009245">
    <property type="term" value="P:lipid A biosynthetic process"/>
    <property type="evidence" value="ECO:0007669"/>
    <property type="project" value="UniProtKB-UniRule"/>
</dbReference>
<feature type="binding site" evidence="17">
    <location>
        <position position="335"/>
    </location>
    <ligand>
        <name>UDP-N-acetyl-alpha-D-glucosamine</name>
        <dbReference type="ChEBI" id="CHEBI:57705"/>
    </ligand>
</feature>
<dbReference type="SUPFAM" id="SSF51161">
    <property type="entry name" value="Trimeric LpxA-like enzymes"/>
    <property type="match status" value="1"/>
</dbReference>
<dbReference type="InterPro" id="IPR038009">
    <property type="entry name" value="GlmU_C_LbH"/>
</dbReference>
<keyword evidence="5 17" id="KW-0548">Nucleotidyltransferase</keyword>
<dbReference type="NCBIfam" id="TIGR01173">
    <property type="entry name" value="glmU"/>
    <property type="match status" value="1"/>
</dbReference>
<keyword evidence="11 17" id="KW-0511">Multifunctional enzyme</keyword>
<keyword evidence="4 17" id="KW-0808">Transferase</keyword>
<feature type="binding site" evidence="17">
    <location>
        <position position="171"/>
    </location>
    <ligand>
        <name>UDP-N-acetyl-alpha-D-glucosamine</name>
        <dbReference type="ChEBI" id="CHEBI:57705"/>
    </ligand>
</feature>
<feature type="binding site" evidence="17">
    <location>
        <position position="141"/>
    </location>
    <ligand>
        <name>UDP-N-acetyl-alpha-D-glucosamine</name>
        <dbReference type="ChEBI" id="CHEBI:57705"/>
    </ligand>
</feature>
<evidence type="ECO:0000256" key="5">
    <source>
        <dbReference type="ARBA" id="ARBA00022695"/>
    </source>
</evidence>
<keyword evidence="3 17" id="KW-0963">Cytoplasm</keyword>
<feature type="binding site" evidence="17">
    <location>
        <begin position="370"/>
        <end position="371"/>
    </location>
    <ligand>
        <name>acetyl-CoA</name>
        <dbReference type="ChEBI" id="CHEBI:57288"/>
    </ligand>
</feature>
<dbReference type="InterPro" id="IPR005882">
    <property type="entry name" value="Bifunctional_GlmU"/>
</dbReference>
<dbReference type="UniPathway" id="UPA00113">
    <property type="reaction ID" value="UER00532"/>
</dbReference>
<dbReference type="EC" id="2.3.1.157" evidence="17"/>
<feature type="binding site" evidence="17">
    <location>
        <position position="350"/>
    </location>
    <ligand>
        <name>UDP-N-acetyl-alpha-D-glucosamine</name>
        <dbReference type="ChEBI" id="CHEBI:57705"/>
    </ligand>
</feature>
<feature type="region of interest" description="N-acetyltransferase" evidence="17">
    <location>
        <begin position="252"/>
        <end position="450"/>
    </location>
</feature>
<dbReference type="InterPro" id="IPR050065">
    <property type="entry name" value="GlmU-like"/>
</dbReference>
<sequence length="450" mass="45729">MSTAIIVLAAGQGTRMASDRPKVLHEVAHAPLLHHVLRAAAALAPERTVVVVGTGAEAVAGAARALDPRAETALQAERLGTAHAVAQARPALDGFAGDALVLYGDTPFVRPETLQAIRAARADGAAVVVLGFEAADPSGYGRLITGADGALQAIVEHKDASAAQRAIRLCNSGVVCADAPTLFGLIEAVGNDNAKGEFYLTDIVAIARARGLSCRAVTCDEAETLGVNSRADLARAEATFQTAARARAMAGGATLTAPDTVFLAHDTRLGRDVTVEPFVTFGPGVTVADGARIRAYSHLEGAHVAEAAVVGPYARLRPGAQVGPRARIGNFVEVKAAEIAEGAKVNHLSYIGDASVGAGANIGAGTITCNYDGVFKHRTAVGAGAFIGSNSALVAPVRIADGGYVASGSVVTIDVGAGDLAIARARQVNKPGLGARMVARLKALKQKGTG</sequence>
<evidence type="ECO:0000256" key="17">
    <source>
        <dbReference type="HAMAP-Rule" id="MF_01631"/>
    </source>
</evidence>
<evidence type="ECO:0000256" key="9">
    <source>
        <dbReference type="ARBA" id="ARBA00022960"/>
    </source>
</evidence>
<organism evidence="19 20">
    <name type="scientific">Halovulum marinum</name>
    <dbReference type="NCBI Taxonomy" id="2662447"/>
    <lineage>
        <taxon>Bacteria</taxon>
        <taxon>Pseudomonadati</taxon>
        <taxon>Pseudomonadota</taxon>
        <taxon>Alphaproteobacteria</taxon>
        <taxon>Rhodobacterales</taxon>
        <taxon>Paracoccaceae</taxon>
        <taxon>Halovulum</taxon>
    </lineage>
</organism>
<dbReference type="CDD" id="cd03353">
    <property type="entry name" value="LbH_GlmU_C"/>
    <property type="match status" value="1"/>
</dbReference>
<dbReference type="Gene3D" id="2.160.10.10">
    <property type="entry name" value="Hexapeptide repeat proteins"/>
    <property type="match status" value="1"/>
</dbReference>
<keyword evidence="9 17" id="KW-0133">Cell shape</keyword>
<dbReference type="InterPro" id="IPR029044">
    <property type="entry name" value="Nucleotide-diphossugar_trans"/>
</dbReference>
<feature type="binding site" evidence="17">
    <location>
        <position position="424"/>
    </location>
    <ligand>
        <name>acetyl-CoA</name>
        <dbReference type="ChEBI" id="CHEBI:57288"/>
    </ligand>
</feature>
<comment type="caution">
    <text evidence="19">The sequence shown here is derived from an EMBL/GenBank/DDBJ whole genome shotgun (WGS) entry which is preliminary data.</text>
</comment>
<proteinExistence type="inferred from homology"/>
<feature type="binding site" evidence="17">
    <location>
        <position position="75"/>
    </location>
    <ligand>
        <name>UDP-N-acetyl-alpha-D-glucosamine</name>
        <dbReference type="ChEBI" id="CHEBI:57705"/>
    </ligand>
</feature>
<feature type="binding site" evidence="17">
    <location>
        <position position="407"/>
    </location>
    <ligand>
        <name>acetyl-CoA</name>
        <dbReference type="ChEBI" id="CHEBI:57288"/>
    </ligand>
</feature>
<feature type="binding site" evidence="17">
    <location>
        <begin position="80"/>
        <end position="81"/>
    </location>
    <ligand>
        <name>UDP-N-acetyl-alpha-D-glucosamine</name>
        <dbReference type="ChEBI" id="CHEBI:57705"/>
    </ligand>
</feature>
<dbReference type="GO" id="GO:0000287">
    <property type="term" value="F:magnesium ion binding"/>
    <property type="evidence" value="ECO:0007669"/>
    <property type="project" value="UniProtKB-UniRule"/>
</dbReference>
<comment type="catalytic activity">
    <reaction evidence="15 17">
        <text>N-acetyl-alpha-D-glucosamine 1-phosphate + UTP + H(+) = UDP-N-acetyl-alpha-D-glucosamine + diphosphate</text>
        <dbReference type="Rhea" id="RHEA:13509"/>
        <dbReference type="ChEBI" id="CHEBI:15378"/>
        <dbReference type="ChEBI" id="CHEBI:33019"/>
        <dbReference type="ChEBI" id="CHEBI:46398"/>
        <dbReference type="ChEBI" id="CHEBI:57705"/>
        <dbReference type="ChEBI" id="CHEBI:57776"/>
        <dbReference type="EC" id="2.7.7.23"/>
    </reaction>
</comment>
<evidence type="ECO:0000256" key="13">
    <source>
        <dbReference type="ARBA" id="ARBA00023316"/>
    </source>
</evidence>
<dbReference type="GO" id="GO:0019134">
    <property type="term" value="F:glucosamine-1-phosphate N-acetyltransferase activity"/>
    <property type="evidence" value="ECO:0007669"/>
    <property type="project" value="UniProtKB-UniRule"/>
</dbReference>
<evidence type="ECO:0000256" key="16">
    <source>
        <dbReference type="ARBA" id="ARBA00049628"/>
    </source>
</evidence>
<comment type="subcellular location">
    <subcellularLocation>
        <location evidence="17">Cytoplasm</location>
    </subcellularLocation>
</comment>
<evidence type="ECO:0000259" key="18">
    <source>
        <dbReference type="Pfam" id="PF12804"/>
    </source>
</evidence>
<comment type="pathway">
    <text evidence="17">Nucleotide-sugar biosynthesis; UDP-N-acetyl-alpha-D-glucosamine biosynthesis; N-acetyl-alpha-D-glucosamine 1-phosphate from alpha-D-glucosamine 6-phosphate (route II): step 2/2.</text>
</comment>
<keyword evidence="8 17" id="KW-0460">Magnesium</keyword>
<dbReference type="AlphaFoldDB" id="A0A6L5YXU4"/>
<comment type="similarity">
    <text evidence="1 17">In the C-terminal section; belongs to the transferase hexapeptide repeat family.</text>
</comment>
<feature type="binding site" evidence="17">
    <location>
        <begin position="103"/>
        <end position="105"/>
    </location>
    <ligand>
        <name>UDP-N-acetyl-alpha-D-glucosamine</name>
        <dbReference type="ChEBI" id="CHEBI:57705"/>
    </ligand>
</feature>
<dbReference type="EC" id="2.7.7.23" evidence="17"/>
<evidence type="ECO:0000256" key="8">
    <source>
        <dbReference type="ARBA" id="ARBA00022842"/>
    </source>
</evidence>
<dbReference type="GO" id="GO:0016020">
    <property type="term" value="C:membrane"/>
    <property type="evidence" value="ECO:0007669"/>
    <property type="project" value="GOC"/>
</dbReference>
<keyword evidence="13 17" id="KW-0961">Cell wall biogenesis/degradation</keyword>
<accession>A0A6L5YXU4</accession>
<comment type="similarity">
    <text evidence="2 17">In the N-terminal section; belongs to the N-acetylglucosamine-1-phosphate uridyltransferase family.</text>
</comment>
<evidence type="ECO:0000256" key="2">
    <source>
        <dbReference type="ARBA" id="ARBA00007947"/>
    </source>
</evidence>
<comment type="function">
    <text evidence="16 17">Catalyzes the last two sequential reactions in the de novo biosynthetic pathway for UDP-N-acetylglucosamine (UDP-GlcNAc). The C-terminal domain catalyzes the transfer of acetyl group from acetyl coenzyme A to glucosamine-1-phosphate (GlcN-1-P) to produce N-acetylglucosamine-1-phosphate (GlcNAc-1-P), which is converted into UDP-GlcNAc by the transfer of uridine 5-monophosphate (from uridine 5-triphosphate), a reaction catalyzed by the N-terminal domain.</text>
</comment>
<feature type="binding site" evidence="17">
    <location>
        <position position="22"/>
    </location>
    <ligand>
        <name>UDP-N-acetyl-alpha-D-glucosamine</name>
        <dbReference type="ChEBI" id="CHEBI:57705"/>
    </ligand>
</feature>
<protein>
    <recommendedName>
        <fullName evidence="17">Bifunctional protein GlmU</fullName>
    </recommendedName>
    <domain>
        <recommendedName>
            <fullName evidence="17">UDP-N-acetylglucosamine pyrophosphorylase</fullName>
            <ecNumber evidence="17">2.7.7.23</ecNumber>
        </recommendedName>
        <alternativeName>
            <fullName evidence="17">N-acetylglucosamine-1-phosphate uridyltransferase</fullName>
        </alternativeName>
    </domain>
    <domain>
        <recommendedName>
            <fullName evidence="17">Glucosamine-1-phosphate N-acetyltransferase</fullName>
            <ecNumber evidence="17">2.3.1.157</ecNumber>
        </recommendedName>
    </domain>
</protein>
<dbReference type="GO" id="GO:0005737">
    <property type="term" value="C:cytoplasm"/>
    <property type="evidence" value="ECO:0007669"/>
    <property type="project" value="UniProtKB-SubCell"/>
</dbReference>
<dbReference type="HAMAP" id="MF_01631">
    <property type="entry name" value="GlmU"/>
    <property type="match status" value="1"/>
</dbReference>
<dbReference type="UniPathway" id="UPA00973"/>
<evidence type="ECO:0000256" key="11">
    <source>
        <dbReference type="ARBA" id="ARBA00023268"/>
    </source>
</evidence>
<comment type="cofactor">
    <cofactor evidence="17">
        <name>Mg(2+)</name>
        <dbReference type="ChEBI" id="CHEBI:18420"/>
    </cofactor>
    <text evidence="17">Binds 1 Mg(2+) ion per subunit.</text>
</comment>
<dbReference type="GO" id="GO:0006048">
    <property type="term" value="P:UDP-N-acetylglucosamine biosynthetic process"/>
    <property type="evidence" value="ECO:0007669"/>
    <property type="project" value="UniProtKB-UniPathway"/>
</dbReference>
<comment type="pathway">
    <text evidence="17">Nucleotide-sugar biosynthesis; UDP-N-acetyl-alpha-D-glucosamine biosynthesis; UDP-N-acetyl-alpha-D-glucosamine from N-acetyl-alpha-D-glucosamine 1-phosphate: step 1/1.</text>
</comment>
<dbReference type="RefSeq" id="WP_154445633.1">
    <property type="nucleotide sequence ID" value="NZ_WIND01000003.1"/>
</dbReference>
<feature type="active site" description="Proton acceptor" evidence="17">
    <location>
        <position position="347"/>
    </location>
</feature>
<evidence type="ECO:0000256" key="14">
    <source>
        <dbReference type="ARBA" id="ARBA00048247"/>
    </source>
</evidence>
<evidence type="ECO:0000256" key="12">
    <source>
        <dbReference type="ARBA" id="ARBA00023315"/>
    </source>
</evidence>
<evidence type="ECO:0000313" key="19">
    <source>
        <dbReference type="EMBL" id="MSU89141.1"/>
    </source>
</evidence>
<dbReference type="PANTHER" id="PTHR43584">
    <property type="entry name" value="NUCLEOTIDYL TRANSFERASE"/>
    <property type="match status" value="1"/>
</dbReference>
<dbReference type="CDD" id="cd02540">
    <property type="entry name" value="GT2_GlmU_N_bac"/>
    <property type="match status" value="1"/>
</dbReference>
<evidence type="ECO:0000313" key="20">
    <source>
        <dbReference type="Proteomes" id="UP000474957"/>
    </source>
</evidence>
<feature type="binding site" evidence="17">
    <location>
        <position position="105"/>
    </location>
    <ligand>
        <name>Mg(2+)</name>
        <dbReference type="ChEBI" id="CHEBI:18420"/>
    </ligand>
</feature>
<dbReference type="GO" id="GO:0003977">
    <property type="term" value="F:UDP-N-acetylglucosamine diphosphorylase activity"/>
    <property type="evidence" value="ECO:0007669"/>
    <property type="project" value="UniProtKB-UniRule"/>
</dbReference>
<evidence type="ECO:0000256" key="4">
    <source>
        <dbReference type="ARBA" id="ARBA00022679"/>
    </source>
</evidence>
<dbReference type="InterPro" id="IPR011004">
    <property type="entry name" value="Trimer_LpxA-like_sf"/>
</dbReference>
<feature type="binding site" evidence="17">
    <location>
        <position position="364"/>
    </location>
    <ligand>
        <name>acetyl-CoA</name>
        <dbReference type="ChEBI" id="CHEBI:57288"/>
    </ligand>
</feature>
<dbReference type="SUPFAM" id="SSF53448">
    <property type="entry name" value="Nucleotide-diphospho-sugar transferases"/>
    <property type="match status" value="1"/>
</dbReference>
<feature type="binding site" evidence="17">
    <location>
        <position position="156"/>
    </location>
    <ligand>
        <name>UDP-N-acetyl-alpha-D-glucosamine</name>
        <dbReference type="ChEBI" id="CHEBI:57705"/>
    </ligand>
</feature>